<protein>
    <submittedName>
        <fullName evidence="7">GMC family oxidoreductase N-terminal domain-containing protein</fullName>
    </submittedName>
</protein>
<gene>
    <name evidence="7" type="ORF">ABT404_31125</name>
</gene>
<dbReference type="Gene3D" id="3.30.560.10">
    <property type="entry name" value="Glucose Oxidase, domain 3"/>
    <property type="match status" value="1"/>
</dbReference>
<dbReference type="SUPFAM" id="SSF51905">
    <property type="entry name" value="FAD/NAD(P)-binding domain"/>
    <property type="match status" value="1"/>
</dbReference>
<dbReference type="InterPro" id="IPR007867">
    <property type="entry name" value="GMC_OxRtase_C"/>
</dbReference>
<name>A0ABV1X4E4_9ACTN</name>
<proteinExistence type="inferred from homology"/>
<comment type="cofactor">
    <cofactor evidence="1">
        <name>FAD</name>
        <dbReference type="ChEBI" id="CHEBI:57692"/>
    </cofactor>
</comment>
<dbReference type="Gene3D" id="3.50.50.60">
    <property type="entry name" value="FAD/NAD(P)-binding domain"/>
    <property type="match status" value="1"/>
</dbReference>
<dbReference type="SUPFAM" id="SSF54373">
    <property type="entry name" value="FAD-linked reductases, C-terminal domain"/>
    <property type="match status" value="1"/>
</dbReference>
<comment type="similarity">
    <text evidence="2 5">Belongs to the GMC oxidoreductase family.</text>
</comment>
<evidence type="ECO:0000313" key="7">
    <source>
        <dbReference type="EMBL" id="MER7183876.1"/>
    </source>
</evidence>
<evidence type="ECO:0000313" key="8">
    <source>
        <dbReference type="Proteomes" id="UP001474181"/>
    </source>
</evidence>
<dbReference type="PROSITE" id="PS00623">
    <property type="entry name" value="GMC_OXRED_1"/>
    <property type="match status" value="1"/>
</dbReference>
<feature type="domain" description="Glucose-methanol-choline oxidoreductase N-terminal" evidence="6">
    <location>
        <begin position="88"/>
        <end position="111"/>
    </location>
</feature>
<dbReference type="Pfam" id="PF00732">
    <property type="entry name" value="GMC_oxred_N"/>
    <property type="match status" value="1"/>
</dbReference>
<keyword evidence="8" id="KW-1185">Reference proteome</keyword>
<dbReference type="InterPro" id="IPR000172">
    <property type="entry name" value="GMC_OxRdtase_N"/>
</dbReference>
<dbReference type="InterPro" id="IPR012132">
    <property type="entry name" value="GMC_OxRdtase"/>
</dbReference>
<dbReference type="PANTHER" id="PTHR11552">
    <property type="entry name" value="GLUCOSE-METHANOL-CHOLINE GMC OXIDOREDUCTASE"/>
    <property type="match status" value="1"/>
</dbReference>
<evidence type="ECO:0000256" key="1">
    <source>
        <dbReference type="ARBA" id="ARBA00001974"/>
    </source>
</evidence>
<evidence type="ECO:0000256" key="3">
    <source>
        <dbReference type="ARBA" id="ARBA00022630"/>
    </source>
</evidence>
<dbReference type="EMBL" id="JBEPEK010000281">
    <property type="protein sequence ID" value="MER7183876.1"/>
    <property type="molecule type" value="Genomic_DNA"/>
</dbReference>
<evidence type="ECO:0000256" key="5">
    <source>
        <dbReference type="RuleBase" id="RU003968"/>
    </source>
</evidence>
<comment type="caution">
    <text evidence="7">The sequence shown here is derived from an EMBL/GenBank/DDBJ whole genome shotgun (WGS) entry which is preliminary data.</text>
</comment>
<organism evidence="7 8">
    <name type="scientific">Streptomyces hyaluromycini</name>
    <dbReference type="NCBI Taxonomy" id="1377993"/>
    <lineage>
        <taxon>Bacteria</taxon>
        <taxon>Bacillati</taxon>
        <taxon>Actinomycetota</taxon>
        <taxon>Actinomycetes</taxon>
        <taxon>Kitasatosporales</taxon>
        <taxon>Streptomycetaceae</taxon>
        <taxon>Streptomyces</taxon>
    </lineage>
</organism>
<evidence type="ECO:0000259" key="6">
    <source>
        <dbReference type="PROSITE" id="PS00623"/>
    </source>
</evidence>
<reference evidence="7 8" key="1">
    <citation type="submission" date="2024-06" db="EMBL/GenBank/DDBJ databases">
        <title>The Natural Products Discovery Center: Release of the First 8490 Sequenced Strains for Exploring Actinobacteria Biosynthetic Diversity.</title>
        <authorList>
            <person name="Kalkreuter E."/>
            <person name="Kautsar S.A."/>
            <person name="Yang D."/>
            <person name="Bader C.D."/>
            <person name="Teijaro C.N."/>
            <person name="Fluegel L."/>
            <person name="Davis C.M."/>
            <person name="Simpson J.R."/>
            <person name="Lauterbach L."/>
            <person name="Steele A.D."/>
            <person name="Gui C."/>
            <person name="Meng S."/>
            <person name="Li G."/>
            <person name="Viehrig K."/>
            <person name="Ye F."/>
            <person name="Su P."/>
            <person name="Kiefer A.F."/>
            <person name="Nichols A."/>
            <person name="Cepeda A.J."/>
            <person name="Yan W."/>
            <person name="Fan B."/>
            <person name="Jiang Y."/>
            <person name="Adhikari A."/>
            <person name="Zheng C.-J."/>
            <person name="Schuster L."/>
            <person name="Cowan T.M."/>
            <person name="Smanski M.J."/>
            <person name="Chevrette M.G."/>
            <person name="De Carvalho L.P.S."/>
            <person name="Shen B."/>
        </authorList>
    </citation>
    <scope>NUCLEOTIDE SEQUENCE [LARGE SCALE GENOMIC DNA]</scope>
    <source>
        <strain evidence="7 8">NPDC000234</strain>
    </source>
</reference>
<dbReference type="InterPro" id="IPR036188">
    <property type="entry name" value="FAD/NAD-bd_sf"/>
</dbReference>
<dbReference type="PANTHER" id="PTHR11552:SF147">
    <property type="entry name" value="CHOLINE DEHYDROGENASE, MITOCHONDRIAL"/>
    <property type="match status" value="1"/>
</dbReference>
<evidence type="ECO:0000256" key="2">
    <source>
        <dbReference type="ARBA" id="ARBA00010790"/>
    </source>
</evidence>
<keyword evidence="3 5" id="KW-0285">Flavoprotein</keyword>
<dbReference type="Pfam" id="PF05199">
    <property type="entry name" value="GMC_oxred_C"/>
    <property type="match status" value="1"/>
</dbReference>
<sequence length="515" mass="54627">MGAAEEAYEGVEFDHVVVGAGSAGCVVARRLVDAGRRVLLVETGGRDDDPAIHDPARLGELWTSASDYAYFTEPQTHADGTKVFWPRGRVLGGSSAINGMIYVRGHRADYDSWAADGATGWSYDDVLPYFKRSEDFEDGPSYYHGAGGPLGVSRNHRPNPVSSAFVEACVDSGLPLNDDCNAEDTLGAGLLHRTIRDGKRSTAWTAFLAPVRDNPLLTVLTGTRANRIVFDDAGTARGVEVERDGRPVTVRCSGDVILSGGTIGSAQLLLLSGIGPADDLRALGIPVRADLPGVGANLHDHTMAPMVWESPSLIPDGHENKLEAQYFARSDAGQPVPDLQPLMSHVPLPVPGYQVPAAGHGWSVLPGHVRPMSRGSIKLRSADPADTPVLDPNYLADPADLAALIAGIRMTREIVAEKALTDWRSVEIAPGPGVRSDAEIAAYVRRTLQSYHHQVGTCRMGTGADAVVDPTLRVHGVPGLRVADASVMPSVPSGNTNAPAIMVGERCADFVRQAG</sequence>
<accession>A0ABV1X4E4</accession>
<keyword evidence="4 5" id="KW-0274">FAD</keyword>
<evidence type="ECO:0000256" key="4">
    <source>
        <dbReference type="ARBA" id="ARBA00022827"/>
    </source>
</evidence>
<dbReference type="Proteomes" id="UP001474181">
    <property type="component" value="Unassembled WGS sequence"/>
</dbReference>
<dbReference type="RefSeq" id="WP_350785547.1">
    <property type="nucleotide sequence ID" value="NZ_JBEPEK010000281.1"/>
</dbReference>
<dbReference type="PIRSF" id="PIRSF000137">
    <property type="entry name" value="Alcohol_oxidase"/>
    <property type="match status" value="1"/>
</dbReference>